<evidence type="ECO:0000256" key="5">
    <source>
        <dbReference type="ARBA" id="ARBA00023098"/>
    </source>
</evidence>
<keyword evidence="6" id="KW-0442">Lipid degradation</keyword>
<dbReference type="PROSITE" id="PS51635">
    <property type="entry name" value="PNPLA"/>
    <property type="match status" value="1"/>
</dbReference>
<evidence type="ECO:0000259" key="8">
    <source>
        <dbReference type="PROSITE" id="PS51635"/>
    </source>
</evidence>
<dbReference type="InterPro" id="IPR023753">
    <property type="entry name" value="FAD/NAD-binding_dom"/>
</dbReference>
<dbReference type="OrthoDB" id="7809559at2"/>
<keyword evidence="4" id="KW-0560">Oxidoreductase</keyword>
<dbReference type="GO" id="GO:0016042">
    <property type="term" value="P:lipid catabolic process"/>
    <property type="evidence" value="ECO:0007669"/>
    <property type="project" value="UniProtKB-UniRule"/>
</dbReference>
<keyword evidence="5 6" id="KW-0443">Lipid metabolism</keyword>
<feature type="short sequence motif" description="DGA/G" evidence="6">
    <location>
        <begin position="626"/>
        <end position="628"/>
    </location>
</feature>
<dbReference type="PANTHER" id="PTHR43557">
    <property type="entry name" value="APOPTOSIS-INDUCING FACTOR 1"/>
    <property type="match status" value="1"/>
</dbReference>
<dbReference type="Gene3D" id="3.30.390.30">
    <property type="match status" value="1"/>
</dbReference>
<dbReference type="Gene3D" id="3.50.50.60">
    <property type="entry name" value="FAD/NAD(P)-binding domain"/>
    <property type="match status" value="2"/>
</dbReference>
<dbReference type="EMBL" id="RAPF01000001">
    <property type="protein sequence ID" value="RKF23334.1"/>
    <property type="molecule type" value="Genomic_DNA"/>
</dbReference>
<evidence type="ECO:0000256" key="6">
    <source>
        <dbReference type="PROSITE-ProRule" id="PRU01161"/>
    </source>
</evidence>
<dbReference type="PRINTS" id="PR00368">
    <property type="entry name" value="FADPNR"/>
</dbReference>
<name>A0A420ERL0_9SPHN</name>
<dbReference type="RefSeq" id="WP_120323238.1">
    <property type="nucleotide sequence ID" value="NZ_RAPF01000001.1"/>
</dbReference>
<comment type="caution">
    <text evidence="9">The sequence shown here is derived from an EMBL/GenBank/DDBJ whole genome shotgun (WGS) entry which is preliminary data.</text>
</comment>
<dbReference type="CDD" id="cd07209">
    <property type="entry name" value="Pat_hypo_Ecoli_Z1214_like"/>
    <property type="match status" value="1"/>
</dbReference>
<feature type="domain" description="PNPLA" evidence="8">
    <location>
        <begin position="440"/>
        <end position="639"/>
    </location>
</feature>
<feature type="region of interest" description="Disordered" evidence="7">
    <location>
        <begin position="1"/>
        <end position="21"/>
    </location>
</feature>
<dbReference type="InterPro" id="IPR002641">
    <property type="entry name" value="PNPLA_dom"/>
</dbReference>
<dbReference type="Pfam" id="PF01734">
    <property type="entry name" value="Patatin"/>
    <property type="match status" value="1"/>
</dbReference>
<dbReference type="InterPro" id="IPR021095">
    <property type="entry name" value="DUF3734"/>
</dbReference>
<proteinExistence type="predicted"/>
<gene>
    <name evidence="9" type="ORF">D6851_02360</name>
</gene>
<feature type="active site" description="Nucleophile" evidence="6">
    <location>
        <position position="473"/>
    </location>
</feature>
<dbReference type="SUPFAM" id="SSF52151">
    <property type="entry name" value="FabD/lysophospholipase-like"/>
    <property type="match status" value="1"/>
</dbReference>
<evidence type="ECO:0000256" key="4">
    <source>
        <dbReference type="ARBA" id="ARBA00023002"/>
    </source>
</evidence>
<keyword evidence="6" id="KW-0378">Hydrolase</keyword>
<keyword evidence="10" id="KW-1185">Reference proteome</keyword>
<dbReference type="InterPro" id="IPR016035">
    <property type="entry name" value="Acyl_Trfase/lysoPLipase"/>
</dbReference>
<dbReference type="InterPro" id="IPR036188">
    <property type="entry name" value="FAD/NAD-bd_sf"/>
</dbReference>
<feature type="active site" description="Proton acceptor" evidence="6">
    <location>
        <position position="626"/>
    </location>
</feature>
<dbReference type="SUPFAM" id="SSF55424">
    <property type="entry name" value="FAD/NAD-linked reductases, dimerisation (C-terminal) domain"/>
    <property type="match status" value="1"/>
</dbReference>
<feature type="compositionally biased region" description="Polar residues" evidence="7">
    <location>
        <begin position="10"/>
        <end position="21"/>
    </location>
</feature>
<keyword evidence="2" id="KW-0285">Flavoprotein</keyword>
<dbReference type="GO" id="GO:0016651">
    <property type="term" value="F:oxidoreductase activity, acting on NAD(P)H"/>
    <property type="evidence" value="ECO:0007669"/>
    <property type="project" value="TreeGrafter"/>
</dbReference>
<dbReference type="Proteomes" id="UP000284395">
    <property type="component" value="Unassembled WGS sequence"/>
</dbReference>
<sequence>MISGHRRRSGQNASTEQAGSVDTLQATSQHIDFLLIGGGIASAFAAETLRAEGAAGSVLILSQESVRPYHRPPLSKKMLLADIEERIFIHSEKFYRDKAIDLQLDTTVVSVDTENRTVATAKGEQIHYGKLLIATGANPKRLLIPGADLSGIHTLRNVNDASAIRSDTARTRHAVILGGSFLGMETAMTLVELGIDVTIVEEGPRLLPYIESTALSDYFQTYVESRGVTVLLNDRAAAFHGSECVEGVETVSGRKLRCDLAIVSIGVEPASDFLRGSNIALKDGRIVVDALLNTNVPEIFAAGDVVAFYDPVFASRRHIEHWDNAGKQGRLAARNMIGRRLPYDEVSYFFCEIGDIGFNMLGWPRETQDRISRGAIESKSFALFYLRNDIPRALLSMGRPVDETRRIESMIRHRFNIGSVRDRLKDPTFKLDHTPTQTALVLQGGGALGAFECGVVKALEEMEIFPDIVAGVSIGAFNGAIIASHPRDAASALDAFWSELSVLTPDVPFAGGEQALSALQILTLGVPNFFQPRWMQPFAALNGPPFNWTSFYDTAPVKQLLAKYVDFAALKRSPVRLLLSAVNVATAELDLFDSYVDDLTPDHILASGSLPPGFPWTNIDGKAYWDGGIVSNSPLDILIERCGPDGKRVFVVDLFAGDSPLPANMMEVLLRREEIVYTESIRSDLRHRETIAAYRKLVGHLVSRLDPAEAAKVRNIPRYIQLMGDEGATTITRFARKKQESPSSDYDFSLKNIRKLQAAGYAAVQEAHAEPGLHDDRRE</sequence>
<organism evidence="9 10">
    <name type="scientific">Altericroceibacterium spongiae</name>
    <dbReference type="NCBI Taxonomy" id="2320269"/>
    <lineage>
        <taxon>Bacteria</taxon>
        <taxon>Pseudomonadati</taxon>
        <taxon>Pseudomonadota</taxon>
        <taxon>Alphaproteobacteria</taxon>
        <taxon>Sphingomonadales</taxon>
        <taxon>Erythrobacteraceae</taxon>
        <taxon>Altericroceibacterium</taxon>
    </lineage>
</organism>
<evidence type="ECO:0000256" key="2">
    <source>
        <dbReference type="ARBA" id="ARBA00022630"/>
    </source>
</evidence>
<dbReference type="Gene3D" id="3.40.1090.10">
    <property type="entry name" value="Cytosolic phospholipase A2 catalytic domain"/>
    <property type="match status" value="2"/>
</dbReference>
<feature type="short sequence motif" description="GXGXXG" evidence="6">
    <location>
        <begin position="444"/>
        <end position="449"/>
    </location>
</feature>
<dbReference type="InterPro" id="IPR016156">
    <property type="entry name" value="FAD/NAD-linked_Rdtase_dimer_sf"/>
</dbReference>
<keyword evidence="3" id="KW-0274">FAD</keyword>
<dbReference type="GO" id="GO:0005737">
    <property type="term" value="C:cytoplasm"/>
    <property type="evidence" value="ECO:0007669"/>
    <property type="project" value="TreeGrafter"/>
</dbReference>
<accession>A0A420ERL0</accession>
<evidence type="ECO:0000256" key="3">
    <source>
        <dbReference type="ARBA" id="ARBA00022827"/>
    </source>
</evidence>
<comment type="cofactor">
    <cofactor evidence="1">
        <name>FAD</name>
        <dbReference type="ChEBI" id="CHEBI:57692"/>
    </cofactor>
</comment>
<dbReference type="GO" id="GO:0016787">
    <property type="term" value="F:hydrolase activity"/>
    <property type="evidence" value="ECO:0007669"/>
    <property type="project" value="UniProtKB-UniRule"/>
</dbReference>
<evidence type="ECO:0000313" key="10">
    <source>
        <dbReference type="Proteomes" id="UP000284395"/>
    </source>
</evidence>
<dbReference type="Pfam" id="PF12536">
    <property type="entry name" value="DUF3734"/>
    <property type="match status" value="1"/>
</dbReference>
<evidence type="ECO:0000256" key="1">
    <source>
        <dbReference type="ARBA" id="ARBA00001974"/>
    </source>
</evidence>
<dbReference type="PANTHER" id="PTHR43557:SF2">
    <property type="entry name" value="RIESKE DOMAIN-CONTAINING PROTEIN-RELATED"/>
    <property type="match status" value="1"/>
</dbReference>
<evidence type="ECO:0000256" key="7">
    <source>
        <dbReference type="SAM" id="MobiDB-lite"/>
    </source>
</evidence>
<feature type="short sequence motif" description="GXSXG" evidence="6">
    <location>
        <begin position="471"/>
        <end position="475"/>
    </location>
</feature>
<evidence type="ECO:0000313" key="9">
    <source>
        <dbReference type="EMBL" id="RKF23334.1"/>
    </source>
</evidence>
<dbReference type="AlphaFoldDB" id="A0A420ERL0"/>
<protein>
    <submittedName>
        <fullName evidence="9">Pyridine nucleotide-disulfide oxidoreductase</fullName>
    </submittedName>
</protein>
<dbReference type="InterPro" id="IPR050446">
    <property type="entry name" value="FAD-oxidoreductase/Apoptosis"/>
</dbReference>
<dbReference type="SUPFAM" id="SSF51905">
    <property type="entry name" value="FAD/NAD(P)-binding domain"/>
    <property type="match status" value="2"/>
</dbReference>
<reference evidence="9 10" key="1">
    <citation type="submission" date="2018-09" db="EMBL/GenBank/DDBJ databases">
        <title>Altererythrobacter spongiae sp. nov., isolated from a marine sponge.</title>
        <authorList>
            <person name="Zhuang L."/>
            <person name="Luo L."/>
        </authorList>
    </citation>
    <scope>NUCLEOTIDE SEQUENCE [LARGE SCALE GENOMIC DNA]</scope>
    <source>
        <strain evidence="9 10">HN-Y73</strain>
    </source>
</reference>
<dbReference type="PRINTS" id="PR00411">
    <property type="entry name" value="PNDRDTASEI"/>
</dbReference>
<dbReference type="Pfam" id="PF07992">
    <property type="entry name" value="Pyr_redox_2"/>
    <property type="match status" value="1"/>
</dbReference>